<name>A0A845HIS3_9BURK</name>
<dbReference type="RefSeq" id="WP_161089499.1">
    <property type="nucleotide sequence ID" value="NZ_WWCV01000011.1"/>
</dbReference>
<feature type="region of interest" description="Disordered" evidence="1">
    <location>
        <begin position="1"/>
        <end position="30"/>
    </location>
</feature>
<feature type="compositionally biased region" description="Low complexity" evidence="1">
    <location>
        <begin position="81"/>
        <end position="96"/>
    </location>
</feature>
<evidence type="ECO:0000313" key="3">
    <source>
        <dbReference type="Proteomes" id="UP000484875"/>
    </source>
</evidence>
<evidence type="ECO:0000256" key="1">
    <source>
        <dbReference type="SAM" id="MobiDB-lite"/>
    </source>
</evidence>
<feature type="region of interest" description="Disordered" evidence="1">
    <location>
        <begin position="299"/>
        <end position="318"/>
    </location>
</feature>
<dbReference type="Proteomes" id="UP000484875">
    <property type="component" value="Unassembled WGS sequence"/>
</dbReference>
<dbReference type="AlphaFoldDB" id="A0A845HIS3"/>
<gene>
    <name evidence="2" type="ORF">GTP81_08670</name>
</gene>
<sequence length="332" mass="33957">MRNGEHSMGGAADTAQAVAPAHASAEAGGATAAAGWLDRIAMHSRPDAPSTHALRPRLPYPFEAMRFATADAGPRMPPPGALRAAPEEAAATMARASSSDDLRPPPATDLHHPPTLASAAMAPFDPAAAASPAWQRQEARPVAAARPAGRFELTLAKEERAPLNRDAHVPSAISSVAVAPSQPAHLAASQFARLTPTAASQLLATPAHNATPAPSMPARQDDHGAAQATPRRASPAGKPAPQPIAPSAANMRPASAERPQSALRGAPPQQAPLIARPSAEAAPEITIDIHIGRIDVRAPASASAPTAVQAPPQRGSDALTAYLSRRARGARS</sequence>
<proteinExistence type="predicted"/>
<protein>
    <submittedName>
        <fullName evidence="2">Uncharacterized protein</fullName>
    </submittedName>
</protein>
<evidence type="ECO:0000313" key="2">
    <source>
        <dbReference type="EMBL" id="MYN16824.1"/>
    </source>
</evidence>
<feature type="region of interest" description="Disordered" evidence="1">
    <location>
        <begin position="207"/>
        <end position="280"/>
    </location>
</feature>
<organism evidence="2 3">
    <name type="scientific">Duganella vulcania</name>
    <dbReference type="NCBI Taxonomy" id="2692166"/>
    <lineage>
        <taxon>Bacteria</taxon>
        <taxon>Pseudomonadati</taxon>
        <taxon>Pseudomonadota</taxon>
        <taxon>Betaproteobacteria</taxon>
        <taxon>Burkholderiales</taxon>
        <taxon>Oxalobacteraceae</taxon>
        <taxon>Telluria group</taxon>
        <taxon>Duganella</taxon>
    </lineage>
</organism>
<feature type="region of interest" description="Disordered" evidence="1">
    <location>
        <begin position="73"/>
        <end position="109"/>
    </location>
</feature>
<accession>A0A845HIS3</accession>
<dbReference type="EMBL" id="WWCV01000011">
    <property type="protein sequence ID" value="MYN16824.1"/>
    <property type="molecule type" value="Genomic_DNA"/>
</dbReference>
<keyword evidence="3" id="KW-1185">Reference proteome</keyword>
<reference evidence="2 3" key="1">
    <citation type="submission" date="2019-12" db="EMBL/GenBank/DDBJ databases">
        <title>Novel species isolated from a subtropical stream in China.</title>
        <authorList>
            <person name="Lu H."/>
        </authorList>
    </citation>
    <scope>NUCLEOTIDE SEQUENCE [LARGE SCALE GENOMIC DNA]</scope>
    <source>
        <strain evidence="2 3">FT107W</strain>
    </source>
</reference>
<comment type="caution">
    <text evidence="2">The sequence shown here is derived from an EMBL/GenBank/DDBJ whole genome shotgun (WGS) entry which is preliminary data.</text>
</comment>
<feature type="compositionally biased region" description="Low complexity" evidence="1">
    <location>
        <begin position="15"/>
        <end position="30"/>
    </location>
</feature>